<dbReference type="InterPro" id="IPR005124">
    <property type="entry name" value="V-ATPase_G"/>
</dbReference>
<keyword evidence="4 5" id="KW-0406">Ion transport</keyword>
<keyword evidence="8" id="KW-1185">Reference proteome</keyword>
<comment type="similarity">
    <text evidence="1 5">Belongs to the V-ATPase G subunit family.</text>
</comment>
<dbReference type="Gene3D" id="1.20.5.2950">
    <property type="match status" value="1"/>
</dbReference>
<evidence type="ECO:0000256" key="1">
    <source>
        <dbReference type="ARBA" id="ARBA00010066"/>
    </source>
</evidence>
<reference evidence="7 8" key="1">
    <citation type="journal article" date="2023" name="BMC Biol.">
        <title>The compact genome of the sponge Oopsacas minuta (Hexactinellida) is lacking key metazoan core genes.</title>
        <authorList>
            <person name="Santini S."/>
            <person name="Schenkelaars Q."/>
            <person name="Jourda C."/>
            <person name="Duchesne M."/>
            <person name="Belahbib H."/>
            <person name="Rocher C."/>
            <person name="Selva M."/>
            <person name="Riesgo A."/>
            <person name="Vervoort M."/>
            <person name="Leys S.P."/>
            <person name="Kodjabachian L."/>
            <person name="Le Bivic A."/>
            <person name="Borchiellini C."/>
            <person name="Claverie J.M."/>
            <person name="Renard E."/>
        </authorList>
    </citation>
    <scope>NUCLEOTIDE SEQUENCE [LARGE SCALE GENOMIC DNA]</scope>
    <source>
        <strain evidence="7">SPO-2</strain>
    </source>
</reference>
<dbReference type="FunFam" id="1.20.5.2950:FF:000001">
    <property type="entry name" value="V-type proton ATPase subunit G"/>
    <property type="match status" value="1"/>
</dbReference>
<sequence>MSNHTTNHNHHSRKERKGGIQELLAAEQRAVSKINEAKTRKIKKMKEARDEAQKEIDSYRKELQDEFEQKWKKDKAADEFSLQIQRKVRDEMRTIDSKVSTNKKQVIEKVLVQVYDITPELHENLQVSIPSETL</sequence>
<keyword evidence="2 5" id="KW-0813">Transport</keyword>
<dbReference type="AlphaFoldDB" id="A0AAV7K9R3"/>
<evidence type="ECO:0000256" key="2">
    <source>
        <dbReference type="ARBA" id="ARBA00022448"/>
    </source>
</evidence>
<dbReference type="PANTHER" id="PTHR12713:SF11">
    <property type="entry name" value="V-TYPE PROTON ATPASE SUBUNIT G"/>
    <property type="match status" value="1"/>
</dbReference>
<accession>A0AAV7K9R3</accession>
<dbReference type="NCBIfam" id="TIGR01147">
    <property type="entry name" value="V_ATP_synt_G"/>
    <property type="match status" value="1"/>
</dbReference>
<evidence type="ECO:0000256" key="6">
    <source>
        <dbReference type="SAM" id="MobiDB-lite"/>
    </source>
</evidence>
<keyword evidence="3 5" id="KW-0375">Hydrogen ion transport</keyword>
<comment type="caution">
    <text evidence="7">The sequence shown here is derived from an EMBL/GenBank/DDBJ whole genome shotgun (WGS) entry which is preliminary data.</text>
</comment>
<name>A0AAV7K9R3_9METZ</name>
<evidence type="ECO:0000256" key="5">
    <source>
        <dbReference type="RuleBase" id="RU364019"/>
    </source>
</evidence>
<dbReference type="GO" id="GO:0046961">
    <property type="term" value="F:proton-transporting ATPase activity, rotational mechanism"/>
    <property type="evidence" value="ECO:0007669"/>
    <property type="project" value="InterPro"/>
</dbReference>
<comment type="function">
    <text evidence="5">Subunit of the V1 complex of vacuolar(H+)-ATPase (V-ATPase), a multisubunit enzyme composed of a peripheral complex (V1) that hydrolyzes ATP and a membrane integral complex (V0) that translocates protons. V-ATPase is responsible for acidifying and maintaining the pH of intracellular compartments and in some cell types, is targeted to the plasma membrane, where it is responsible for acidifying the extracellular environment.</text>
</comment>
<feature type="region of interest" description="Disordered" evidence="6">
    <location>
        <begin position="1"/>
        <end position="22"/>
    </location>
</feature>
<dbReference type="GO" id="GO:0016887">
    <property type="term" value="F:ATP hydrolysis activity"/>
    <property type="evidence" value="ECO:0007669"/>
    <property type="project" value="TreeGrafter"/>
</dbReference>
<dbReference type="EMBL" id="JAKMXF010000111">
    <property type="protein sequence ID" value="KAI6657430.1"/>
    <property type="molecule type" value="Genomic_DNA"/>
</dbReference>
<organism evidence="7 8">
    <name type="scientific">Oopsacas minuta</name>
    <dbReference type="NCBI Taxonomy" id="111878"/>
    <lineage>
        <taxon>Eukaryota</taxon>
        <taxon>Metazoa</taxon>
        <taxon>Porifera</taxon>
        <taxon>Hexactinellida</taxon>
        <taxon>Hexasterophora</taxon>
        <taxon>Lyssacinosida</taxon>
        <taxon>Leucopsacidae</taxon>
        <taxon>Oopsacas</taxon>
    </lineage>
</organism>
<gene>
    <name evidence="7" type="ORF">LOD99_176</name>
</gene>
<dbReference type="GO" id="GO:0000221">
    <property type="term" value="C:vacuolar proton-transporting V-type ATPase, V1 domain"/>
    <property type="evidence" value="ECO:0007669"/>
    <property type="project" value="TreeGrafter"/>
</dbReference>
<dbReference type="PANTHER" id="PTHR12713">
    <property type="entry name" value="VACUOLAR ATP SYNTHASE SUBUNIT G"/>
    <property type="match status" value="1"/>
</dbReference>
<evidence type="ECO:0000256" key="4">
    <source>
        <dbReference type="ARBA" id="ARBA00023065"/>
    </source>
</evidence>
<feature type="compositionally biased region" description="Basic residues" evidence="6">
    <location>
        <begin position="7"/>
        <end position="16"/>
    </location>
</feature>
<evidence type="ECO:0000313" key="8">
    <source>
        <dbReference type="Proteomes" id="UP001165289"/>
    </source>
</evidence>
<protein>
    <recommendedName>
        <fullName evidence="5">V-type proton ATPase subunit G</fullName>
    </recommendedName>
</protein>
<evidence type="ECO:0000313" key="7">
    <source>
        <dbReference type="EMBL" id="KAI6657430.1"/>
    </source>
</evidence>
<evidence type="ECO:0000256" key="3">
    <source>
        <dbReference type="ARBA" id="ARBA00022781"/>
    </source>
</evidence>
<dbReference type="GO" id="GO:0097401">
    <property type="term" value="P:synaptic vesicle lumen acidification"/>
    <property type="evidence" value="ECO:0007669"/>
    <property type="project" value="TreeGrafter"/>
</dbReference>
<dbReference type="Proteomes" id="UP001165289">
    <property type="component" value="Unassembled WGS sequence"/>
</dbReference>
<comment type="subunit">
    <text evidence="5">V-ATPase is a heteromultimeric enzyme made up of two complexes: the ATP-hydrolytic V1 complex and the proton translocation V0 complex.</text>
</comment>
<dbReference type="Pfam" id="PF03179">
    <property type="entry name" value="V-ATPase_G"/>
    <property type="match status" value="1"/>
</dbReference>
<proteinExistence type="inferred from homology"/>